<sequence>ISSRNPDEDLLPAWISPLNTLDLHQRPLSASNSSRSKDGCEFKILEVVREFQKTNKDLQSEVITTSRFEDRIGSAEAKVAIVEAKTKLWEETVSRLKEHHIRTDNSSSSRATRGFWKEFTSLHVEHSALRRQISSLETRLHILEETCGDNSLSAKKNYAQTTPRKNEGVDLSANQPDRQARPLAGSTMASGKSSRQL</sequence>
<gene>
    <name evidence="2" type="ORF">PoMZ_03484</name>
</gene>
<evidence type="ECO:0000313" key="2">
    <source>
        <dbReference type="EMBL" id="QBZ58530.1"/>
    </source>
</evidence>
<dbReference type="EMBL" id="CP034206">
    <property type="protein sequence ID" value="QBZ58530.1"/>
    <property type="molecule type" value="Genomic_DNA"/>
</dbReference>
<reference evidence="2 3" key="1">
    <citation type="journal article" date="2019" name="Mol. Biol. Evol.">
        <title>Blast fungal genomes show frequent chromosomal changes, gene gains and losses, and effector gene turnover.</title>
        <authorList>
            <person name="Gomez Luciano L.B."/>
            <person name="Jason Tsai I."/>
            <person name="Chuma I."/>
            <person name="Tosa Y."/>
            <person name="Chen Y.H."/>
            <person name="Li J.Y."/>
            <person name="Li M.Y."/>
            <person name="Jade Lu M.Y."/>
            <person name="Nakayashiki H."/>
            <person name="Li W.H."/>
        </authorList>
    </citation>
    <scope>NUCLEOTIDE SEQUENCE [LARGE SCALE GENOMIC DNA]</scope>
    <source>
        <strain evidence="2">MZ5-1-6</strain>
    </source>
</reference>
<protein>
    <submittedName>
        <fullName evidence="2">Uncharacterized protein</fullName>
    </submittedName>
</protein>
<feature type="compositionally biased region" description="Polar residues" evidence="1">
    <location>
        <begin position="187"/>
        <end position="197"/>
    </location>
</feature>
<dbReference type="Proteomes" id="UP000294847">
    <property type="component" value="Chromosome 3"/>
</dbReference>
<organism evidence="2 3">
    <name type="scientific">Pyricularia oryzae</name>
    <name type="common">Rice blast fungus</name>
    <name type="synonym">Magnaporthe oryzae</name>
    <dbReference type="NCBI Taxonomy" id="318829"/>
    <lineage>
        <taxon>Eukaryota</taxon>
        <taxon>Fungi</taxon>
        <taxon>Dikarya</taxon>
        <taxon>Ascomycota</taxon>
        <taxon>Pezizomycotina</taxon>
        <taxon>Sordariomycetes</taxon>
        <taxon>Sordariomycetidae</taxon>
        <taxon>Magnaporthales</taxon>
        <taxon>Pyriculariaceae</taxon>
        <taxon>Pyricularia</taxon>
    </lineage>
</organism>
<evidence type="ECO:0000313" key="3">
    <source>
        <dbReference type="Proteomes" id="UP000294847"/>
    </source>
</evidence>
<evidence type="ECO:0000256" key="1">
    <source>
        <dbReference type="SAM" id="MobiDB-lite"/>
    </source>
</evidence>
<accession>A0A4P7NCQ9</accession>
<feature type="region of interest" description="Disordered" evidence="1">
    <location>
        <begin position="159"/>
        <end position="197"/>
    </location>
</feature>
<feature type="non-terminal residue" evidence="2">
    <location>
        <position position="1"/>
    </location>
</feature>
<dbReference type="AlphaFoldDB" id="A0A4P7NCQ9"/>
<proteinExistence type="predicted"/>
<name>A0A4P7NCQ9_PYROR</name>